<evidence type="ECO:0000313" key="9">
    <source>
        <dbReference type="EMBL" id="CAB1367630.1"/>
    </source>
</evidence>
<evidence type="ECO:0000313" key="10">
    <source>
        <dbReference type="Proteomes" id="UP000515733"/>
    </source>
</evidence>
<dbReference type="GO" id="GO:0005524">
    <property type="term" value="F:ATP binding"/>
    <property type="evidence" value="ECO:0007669"/>
    <property type="project" value="UniProtKB-UniRule"/>
</dbReference>
<feature type="binding site" evidence="7">
    <location>
        <position position="38"/>
    </location>
    <ligand>
        <name>ATP</name>
        <dbReference type="ChEBI" id="CHEBI:30616"/>
    </ligand>
</feature>
<dbReference type="FunFam" id="1.10.510.10:FF:000021">
    <property type="entry name" value="Serine/threonine protein kinase"/>
    <property type="match status" value="1"/>
</dbReference>
<feature type="domain" description="Protein kinase" evidence="8">
    <location>
        <begin position="9"/>
        <end position="268"/>
    </location>
</feature>
<dbReference type="KEGG" id="doe:DENOEST_0465"/>
<evidence type="ECO:0000256" key="2">
    <source>
        <dbReference type="ARBA" id="ARBA00022527"/>
    </source>
</evidence>
<dbReference type="InterPro" id="IPR017441">
    <property type="entry name" value="Protein_kinase_ATP_BS"/>
</dbReference>
<gene>
    <name evidence="9" type="ORF">DENOEST_0465</name>
</gene>
<dbReference type="InterPro" id="IPR000719">
    <property type="entry name" value="Prot_kinase_dom"/>
</dbReference>
<dbReference type="SMART" id="SM00220">
    <property type="entry name" value="S_TKc"/>
    <property type="match status" value="1"/>
</dbReference>
<dbReference type="Proteomes" id="UP000515733">
    <property type="component" value="Chromosome"/>
</dbReference>
<dbReference type="Gene3D" id="1.10.510.10">
    <property type="entry name" value="Transferase(Phosphotransferase) domain 1"/>
    <property type="match status" value="1"/>
</dbReference>
<proteinExistence type="predicted"/>
<evidence type="ECO:0000259" key="8">
    <source>
        <dbReference type="PROSITE" id="PS50011"/>
    </source>
</evidence>
<dbReference type="PANTHER" id="PTHR43289">
    <property type="entry name" value="MITOGEN-ACTIVATED PROTEIN KINASE KINASE KINASE 20-RELATED"/>
    <property type="match status" value="1"/>
</dbReference>
<organism evidence="9 10">
    <name type="scientific">Denitratisoma oestradiolicum</name>
    <dbReference type="NCBI Taxonomy" id="311182"/>
    <lineage>
        <taxon>Bacteria</taxon>
        <taxon>Pseudomonadati</taxon>
        <taxon>Pseudomonadota</taxon>
        <taxon>Betaproteobacteria</taxon>
        <taxon>Nitrosomonadales</taxon>
        <taxon>Sterolibacteriaceae</taxon>
        <taxon>Denitratisoma</taxon>
    </lineage>
</organism>
<dbReference type="EC" id="2.7.11.1" evidence="1"/>
<dbReference type="InterPro" id="IPR011009">
    <property type="entry name" value="Kinase-like_dom_sf"/>
</dbReference>
<dbReference type="PROSITE" id="PS00108">
    <property type="entry name" value="PROTEIN_KINASE_ST"/>
    <property type="match status" value="1"/>
</dbReference>
<keyword evidence="3" id="KW-0808">Transferase</keyword>
<dbReference type="OrthoDB" id="9791419at2"/>
<keyword evidence="10" id="KW-1185">Reference proteome</keyword>
<dbReference type="PROSITE" id="PS50011">
    <property type="entry name" value="PROTEIN_KINASE_DOM"/>
    <property type="match status" value="1"/>
</dbReference>
<dbReference type="GO" id="GO:0004674">
    <property type="term" value="F:protein serine/threonine kinase activity"/>
    <property type="evidence" value="ECO:0007669"/>
    <property type="project" value="UniProtKB-KW"/>
</dbReference>
<keyword evidence="6 7" id="KW-0067">ATP-binding</keyword>
<keyword evidence="5" id="KW-0418">Kinase</keyword>
<name>A0A6S6XSE6_9PROT</name>
<accession>A0A6S6XSE6</accession>
<dbReference type="CDD" id="cd14014">
    <property type="entry name" value="STKc_PknB_like"/>
    <property type="match status" value="1"/>
</dbReference>
<evidence type="ECO:0000256" key="5">
    <source>
        <dbReference type="ARBA" id="ARBA00022777"/>
    </source>
</evidence>
<evidence type="ECO:0000256" key="3">
    <source>
        <dbReference type="ARBA" id="ARBA00022679"/>
    </source>
</evidence>
<sequence length="418" mass="44843">MGTQQLGRYEILAELGRGAMGVVYKAADPVLNRIVAIKTINLALDPDERDDYEARFQQEAKAAGSLSHPAIVTIYDLGQSGTLAYMAMEFLDGRELRELISMAQRLPVRQAIAIAAQVAAALAYAHQHGIVHRDIKPANIMVLKDGAVKITDFGIARMRVSEVKTQTGMRLGSPKYMSPEQVLGQRVDHRTDIFSLGVVLYEMLTGKSPFGGNSLETLMYQTVHGAPPPPSRINPDVPQMLDLILAKMLEKRPEERYQDAAELAEDLRQCEQQYSLTLTPDAAAPSGLHELPPGLLAAGEQTVVLVPEARSRHNDPPVDATEGGTLGLSAVIDSFSATQRLAKEVGMGREFDEYSATVRVAHTAPAPAASAATTTPPVGVPPLAAATVIEAGLSPQEKWLAATILLVALAVAGLIAFF</sequence>
<keyword evidence="4 7" id="KW-0547">Nucleotide-binding</keyword>
<dbReference type="RefSeq" id="WP_145770556.1">
    <property type="nucleotide sequence ID" value="NZ_LR778301.1"/>
</dbReference>
<evidence type="ECO:0000256" key="6">
    <source>
        <dbReference type="ARBA" id="ARBA00022840"/>
    </source>
</evidence>
<keyword evidence="2" id="KW-0723">Serine/threonine-protein kinase</keyword>
<dbReference type="PROSITE" id="PS00107">
    <property type="entry name" value="PROTEIN_KINASE_ATP"/>
    <property type="match status" value="1"/>
</dbReference>
<dbReference type="InterPro" id="IPR008271">
    <property type="entry name" value="Ser/Thr_kinase_AS"/>
</dbReference>
<dbReference type="Gene3D" id="3.30.200.20">
    <property type="entry name" value="Phosphorylase Kinase, domain 1"/>
    <property type="match status" value="1"/>
</dbReference>
<evidence type="ECO:0000256" key="4">
    <source>
        <dbReference type="ARBA" id="ARBA00022741"/>
    </source>
</evidence>
<dbReference type="SUPFAM" id="SSF56112">
    <property type="entry name" value="Protein kinase-like (PK-like)"/>
    <property type="match status" value="1"/>
</dbReference>
<evidence type="ECO:0000256" key="1">
    <source>
        <dbReference type="ARBA" id="ARBA00012513"/>
    </source>
</evidence>
<dbReference type="Pfam" id="PF00069">
    <property type="entry name" value="Pkinase"/>
    <property type="match status" value="1"/>
</dbReference>
<reference evidence="9 10" key="1">
    <citation type="submission" date="2020-03" db="EMBL/GenBank/DDBJ databases">
        <authorList>
            <consortium name="Genoscope - CEA"/>
            <person name="William W."/>
        </authorList>
    </citation>
    <scope>NUCLEOTIDE SEQUENCE [LARGE SCALE GENOMIC DNA]</scope>
    <source>
        <strain evidence="10">DSM 16959</strain>
    </source>
</reference>
<dbReference type="AlphaFoldDB" id="A0A6S6XSE6"/>
<evidence type="ECO:0000256" key="7">
    <source>
        <dbReference type="PROSITE-ProRule" id="PRU10141"/>
    </source>
</evidence>
<dbReference type="PANTHER" id="PTHR43289:SF6">
    <property type="entry name" value="SERINE_THREONINE-PROTEIN KINASE NEKL-3"/>
    <property type="match status" value="1"/>
</dbReference>
<dbReference type="EMBL" id="LR778301">
    <property type="protein sequence ID" value="CAB1367630.1"/>
    <property type="molecule type" value="Genomic_DNA"/>
</dbReference>
<protein>
    <recommendedName>
        <fullName evidence="1">non-specific serine/threonine protein kinase</fullName>
        <ecNumber evidence="1">2.7.11.1</ecNumber>
    </recommendedName>
</protein>